<evidence type="ECO:0000256" key="11">
    <source>
        <dbReference type="ARBA" id="ARBA00023242"/>
    </source>
</evidence>
<evidence type="ECO:0000256" key="7">
    <source>
        <dbReference type="ARBA" id="ARBA00023110"/>
    </source>
</evidence>
<dbReference type="GO" id="GO:0005634">
    <property type="term" value="C:nucleus"/>
    <property type="evidence" value="ECO:0007669"/>
    <property type="project" value="UniProtKB-SubCell"/>
</dbReference>
<feature type="domain" description="PB1" evidence="19">
    <location>
        <begin position="870"/>
        <end position="954"/>
    </location>
</feature>
<dbReference type="Pfam" id="PF06507">
    <property type="entry name" value="ARF_AD"/>
    <property type="match status" value="1"/>
</dbReference>
<dbReference type="GO" id="GO:0009734">
    <property type="term" value="P:auxin-activated signaling pathway"/>
    <property type="evidence" value="ECO:0007669"/>
    <property type="project" value="UniProtKB-KW"/>
</dbReference>
<reference evidence="20 21" key="1">
    <citation type="submission" date="2024-02" db="EMBL/GenBank/DDBJ databases">
        <title>High-quality chromosome-scale genome assembly of Pensacola bahiagrass (Paspalum notatum Flugge var. saurae).</title>
        <authorList>
            <person name="Vega J.M."/>
            <person name="Podio M."/>
            <person name="Orjuela J."/>
            <person name="Siena L.A."/>
            <person name="Pessino S.C."/>
            <person name="Combes M.C."/>
            <person name="Mariac C."/>
            <person name="Albertini E."/>
            <person name="Pupilli F."/>
            <person name="Ortiz J.P.A."/>
            <person name="Leblanc O."/>
        </authorList>
    </citation>
    <scope>NUCLEOTIDE SEQUENCE [LARGE SCALE GENOMIC DNA]</scope>
    <source>
        <strain evidence="20">R1</strain>
        <tissue evidence="20">Leaf</tissue>
    </source>
</reference>
<dbReference type="FunFam" id="3.10.20.90:FF:000047">
    <property type="entry name" value="Auxin response factor"/>
    <property type="match status" value="1"/>
</dbReference>
<evidence type="ECO:0000256" key="13">
    <source>
        <dbReference type="ARBA" id="ARBA00054757"/>
    </source>
</evidence>
<dbReference type="SUPFAM" id="SSF54534">
    <property type="entry name" value="FKBP-like"/>
    <property type="match status" value="1"/>
</dbReference>
<comment type="similarity">
    <text evidence="4">Belongs to the PpiC/parvulin rotamase family.</text>
</comment>
<dbReference type="FunFam" id="2.40.330.10:FF:000001">
    <property type="entry name" value="Auxin response factor"/>
    <property type="match status" value="1"/>
</dbReference>
<dbReference type="CDD" id="cd10017">
    <property type="entry name" value="B3_DNA"/>
    <property type="match status" value="1"/>
</dbReference>
<feature type="region of interest" description="Disordered" evidence="16">
    <location>
        <begin position="540"/>
        <end position="599"/>
    </location>
</feature>
<dbReference type="GO" id="GO:0003677">
    <property type="term" value="F:DNA binding"/>
    <property type="evidence" value="ECO:0007669"/>
    <property type="project" value="UniProtKB-KW"/>
</dbReference>
<evidence type="ECO:0000256" key="4">
    <source>
        <dbReference type="ARBA" id="ARBA00007656"/>
    </source>
</evidence>
<feature type="domain" description="TF-B3" evidence="18">
    <location>
        <begin position="176"/>
        <end position="278"/>
    </location>
</feature>
<dbReference type="InterPro" id="IPR003340">
    <property type="entry name" value="B3_DNA-bd"/>
</dbReference>
<keyword evidence="11 15" id="KW-0539">Nucleus</keyword>
<dbReference type="InterPro" id="IPR000297">
    <property type="entry name" value="PPIase_PpiC"/>
</dbReference>
<dbReference type="FunFam" id="3.10.50.40:FF:000010">
    <property type="entry name" value="Peptidyl-prolyl cis-trans isomerase Pin1"/>
    <property type="match status" value="1"/>
</dbReference>
<evidence type="ECO:0000256" key="12">
    <source>
        <dbReference type="ARBA" id="ARBA00023294"/>
    </source>
</evidence>
<dbReference type="PROSITE" id="PS51745">
    <property type="entry name" value="PB1"/>
    <property type="match status" value="1"/>
</dbReference>
<feature type="domain" description="PpiC" evidence="17">
    <location>
        <begin position="1070"/>
        <end position="1185"/>
    </location>
</feature>
<dbReference type="PROSITE" id="PS50863">
    <property type="entry name" value="B3"/>
    <property type="match status" value="1"/>
</dbReference>
<dbReference type="SMART" id="SM01019">
    <property type="entry name" value="B3"/>
    <property type="match status" value="1"/>
</dbReference>
<keyword evidence="7 14" id="KW-0697">Rotamase</keyword>
<dbReference type="PANTHER" id="PTHR31384">
    <property type="entry name" value="AUXIN RESPONSE FACTOR 4-RELATED"/>
    <property type="match status" value="1"/>
</dbReference>
<dbReference type="Gene3D" id="2.30.30.1040">
    <property type="match status" value="1"/>
</dbReference>
<dbReference type="Pfam" id="PF02309">
    <property type="entry name" value="AUX_IAA"/>
    <property type="match status" value="1"/>
</dbReference>
<keyword evidence="21" id="KW-1185">Reference proteome</keyword>
<evidence type="ECO:0000256" key="16">
    <source>
        <dbReference type="SAM" id="MobiDB-lite"/>
    </source>
</evidence>
<sequence length="1185" mass="129792">MASSQEKATSGVLRNAAALIDEMQLMGDTQGECFCCCRCYAELCISPTRFGVTRVFFPGVLQPGSKKVINSELWHACAGPLVCLPQRGSLVYYFPQGHSEQVAATTKKIPNSRIPNYPSLPSQLLCQVQNITLHADKETDEIYAQMTLQPVHSETEVFPIPTLGAYTKSKHPTEYFCKNLTASDTSTHGGFSVPRRAAEKLFPQLDYSMQPPNQELIVRDLHDNLWTFRHIYRGQPKRHLLTTGWSLFVGAKRLKAGDSVLFIRDEKSQLLVGVRRATRQQPALSSSVLSTDSMHIGVLAAAAHAASSGGSFTIYYNPRTSPSPFVIPLTRYNKATYMQPSVGMRFAMMFETEESSKRRCTGTIVGISDYDPMRWPNSKWRNLQVEWDEHGYGERPERISLWDIETPENTTVFSSPLNSKRQCLPSYGVPGLQIEAVNMSSIPRSQGNPYGSMQHMPGIDSELAWMLLNQSGQNLGSPIGCQKSSFSSIIQNVKQGYIPPSTFGASTGSNEAQHKLTTTNIQKCDQVSSEVQPDIDSVSAQELNVKARGPKNTDSYSTQSISDQNSKGEPRTKIRRSKKGSSHKTTSDKSELSSVPSQICDDQRYGSEQKLADCEAPQDNCGNNEDSSGALARGNFAGELQVEQVEQHELLSPSKLESSKSSDGGKSINSFPNQGCFSQFFEGLDWMIQQSYYQDSNGIKSVSASENIFNPSTEIPSAITADTVDAFQTSCLSECFPNSIQEFISSPDLNPLAFMSPEMQHLDVQHDGSNLPSTSNSYVQMSFSEESASQNASLSGLHMEAIQINSSCSQPLTKGSFDAGMFSKLSNIKESQVLPLQDIHNTPMGTPSCSMDAGEYSIDPSVKPMKLPVRTYTKVQKLGSVGRSIDVTRFRDYHELRSAIACMFGLEGKLEQPGSSDWKLVYVDYENDVLLVGDDPWEEFINCVRCIRILSPSEVQQMSENGVHVLNDCIQIAVPVLTGPAAAQNPNPTEALLSLLERVATPDAKIGSETPAADGVGDAARKRPSGGDAPTPAPADKRRRPEAPSSSSGPGSRDRDRHQHHGRRPSSSAEDKVRASHILIKHEGSRRKASWRDPEGVAISATTRDDAADLARALREQIVSGERKFEDIAAENSDCSSAKRGGDLGSFGRGKMQKPFEKATFALKVGEISDVVDTDSGVHIIKRTG</sequence>
<name>A0AAQ3X6W6_PASNO</name>
<comment type="subunit">
    <text evidence="15">Homodimers and heterodimers.</text>
</comment>
<evidence type="ECO:0000256" key="1">
    <source>
        <dbReference type="ARBA" id="ARBA00000971"/>
    </source>
</evidence>
<comment type="catalytic activity">
    <reaction evidence="1">
        <text>[protein]-peptidylproline (omega=180) = [protein]-peptidylproline (omega=0)</text>
        <dbReference type="Rhea" id="RHEA:16237"/>
        <dbReference type="Rhea" id="RHEA-COMP:10747"/>
        <dbReference type="Rhea" id="RHEA-COMP:10748"/>
        <dbReference type="ChEBI" id="CHEBI:83833"/>
        <dbReference type="ChEBI" id="CHEBI:83834"/>
        <dbReference type="EC" id="5.2.1.8"/>
    </reaction>
</comment>
<evidence type="ECO:0000313" key="20">
    <source>
        <dbReference type="EMBL" id="WVZ87561.1"/>
    </source>
</evidence>
<evidence type="ECO:0000256" key="15">
    <source>
        <dbReference type="RuleBase" id="RU004561"/>
    </source>
</evidence>
<gene>
    <name evidence="20" type="ORF">U9M48_034180</name>
</gene>
<evidence type="ECO:0000259" key="18">
    <source>
        <dbReference type="PROSITE" id="PS50863"/>
    </source>
</evidence>
<keyword evidence="8 15" id="KW-0238">DNA-binding</keyword>
<dbReference type="InterPro" id="IPR015300">
    <property type="entry name" value="DNA-bd_pseudobarrel_sf"/>
</dbReference>
<feature type="region of interest" description="Disordered" evidence="16">
    <location>
        <begin position="648"/>
        <end position="668"/>
    </location>
</feature>
<evidence type="ECO:0000256" key="3">
    <source>
        <dbReference type="ARBA" id="ARBA00004123"/>
    </source>
</evidence>
<evidence type="ECO:0000256" key="2">
    <source>
        <dbReference type="ARBA" id="ARBA00003182"/>
    </source>
</evidence>
<dbReference type="FunFam" id="2.30.30.1040:FF:000001">
    <property type="entry name" value="Auxin response factor"/>
    <property type="match status" value="1"/>
</dbReference>
<comment type="similarity">
    <text evidence="5 15">Belongs to the ARF family.</text>
</comment>
<feature type="compositionally biased region" description="Low complexity" evidence="16">
    <location>
        <begin position="648"/>
        <end position="667"/>
    </location>
</feature>
<evidence type="ECO:0000256" key="9">
    <source>
        <dbReference type="ARBA" id="ARBA00023163"/>
    </source>
</evidence>
<dbReference type="InterPro" id="IPR044835">
    <property type="entry name" value="ARF_plant"/>
</dbReference>
<evidence type="ECO:0000313" key="21">
    <source>
        <dbReference type="Proteomes" id="UP001341281"/>
    </source>
</evidence>
<dbReference type="SUPFAM" id="SSF101936">
    <property type="entry name" value="DNA-binding pseudobarrel domain"/>
    <property type="match status" value="1"/>
</dbReference>
<keyword evidence="10 14" id="KW-0413">Isomerase</keyword>
<dbReference type="Gene3D" id="2.40.330.10">
    <property type="entry name" value="DNA-binding pseudobarrel domain"/>
    <property type="match status" value="1"/>
</dbReference>
<evidence type="ECO:0000256" key="8">
    <source>
        <dbReference type="ARBA" id="ARBA00023125"/>
    </source>
</evidence>
<dbReference type="AlphaFoldDB" id="A0AAQ3X6W6"/>
<comment type="subcellular location">
    <subcellularLocation>
        <location evidence="3 15">Nucleus</location>
    </subcellularLocation>
</comment>
<dbReference type="InterPro" id="IPR010525">
    <property type="entry name" value="ARF_dom"/>
</dbReference>
<feature type="compositionally biased region" description="Basic residues" evidence="16">
    <location>
        <begin position="573"/>
        <end position="582"/>
    </location>
</feature>
<dbReference type="InterPro" id="IPR033389">
    <property type="entry name" value="AUX/IAA_dom"/>
</dbReference>
<dbReference type="PROSITE" id="PS50198">
    <property type="entry name" value="PPIC_PPIASE_2"/>
    <property type="match status" value="1"/>
</dbReference>
<dbReference type="GO" id="GO:0006355">
    <property type="term" value="P:regulation of DNA-templated transcription"/>
    <property type="evidence" value="ECO:0007669"/>
    <property type="project" value="InterPro"/>
</dbReference>
<evidence type="ECO:0000259" key="19">
    <source>
        <dbReference type="PROSITE" id="PS51745"/>
    </source>
</evidence>
<evidence type="ECO:0000256" key="6">
    <source>
        <dbReference type="ARBA" id="ARBA00023015"/>
    </source>
</evidence>
<dbReference type="Proteomes" id="UP001341281">
    <property type="component" value="Chromosome 07"/>
</dbReference>
<protein>
    <recommendedName>
        <fullName evidence="15">Auxin response factor</fullName>
    </recommendedName>
</protein>
<comment type="function">
    <text evidence="13">Prolyl cis/trans isomerase with specificity for phospho-Ser-Pro bonds.</text>
</comment>
<keyword evidence="9 15" id="KW-0804">Transcription</keyword>
<dbReference type="Pfam" id="PF02362">
    <property type="entry name" value="B3"/>
    <property type="match status" value="1"/>
</dbReference>
<keyword evidence="12 15" id="KW-0927">Auxin signaling pathway</keyword>
<organism evidence="20 21">
    <name type="scientific">Paspalum notatum var. saurae</name>
    <dbReference type="NCBI Taxonomy" id="547442"/>
    <lineage>
        <taxon>Eukaryota</taxon>
        <taxon>Viridiplantae</taxon>
        <taxon>Streptophyta</taxon>
        <taxon>Embryophyta</taxon>
        <taxon>Tracheophyta</taxon>
        <taxon>Spermatophyta</taxon>
        <taxon>Magnoliopsida</taxon>
        <taxon>Liliopsida</taxon>
        <taxon>Poales</taxon>
        <taxon>Poaceae</taxon>
        <taxon>PACMAD clade</taxon>
        <taxon>Panicoideae</taxon>
        <taxon>Andropogonodae</taxon>
        <taxon>Paspaleae</taxon>
        <taxon>Paspalinae</taxon>
        <taxon>Paspalum</taxon>
    </lineage>
</organism>
<dbReference type="Pfam" id="PF00639">
    <property type="entry name" value="Rotamase"/>
    <property type="match status" value="1"/>
</dbReference>
<feature type="compositionally biased region" description="Polar residues" evidence="16">
    <location>
        <begin position="552"/>
        <end position="565"/>
    </location>
</feature>
<dbReference type="GO" id="GO:0003755">
    <property type="term" value="F:peptidyl-prolyl cis-trans isomerase activity"/>
    <property type="evidence" value="ECO:0007669"/>
    <property type="project" value="UniProtKB-KW"/>
</dbReference>
<dbReference type="PANTHER" id="PTHR31384:SF10">
    <property type="entry name" value="AUXIN RESPONSE FACTOR 5"/>
    <property type="match status" value="1"/>
</dbReference>
<keyword evidence="6 15" id="KW-0805">Transcription regulation</keyword>
<dbReference type="SUPFAM" id="SSF54277">
    <property type="entry name" value="CAD &amp; PB1 domains"/>
    <property type="match status" value="1"/>
</dbReference>
<evidence type="ECO:0000256" key="14">
    <source>
        <dbReference type="PROSITE-ProRule" id="PRU00278"/>
    </source>
</evidence>
<evidence type="ECO:0000256" key="10">
    <source>
        <dbReference type="ARBA" id="ARBA00023235"/>
    </source>
</evidence>
<dbReference type="Gene3D" id="3.10.20.90">
    <property type="entry name" value="Phosphatidylinositol 3-kinase Catalytic Subunit, Chain A, domain 1"/>
    <property type="match status" value="1"/>
</dbReference>
<dbReference type="InterPro" id="IPR046357">
    <property type="entry name" value="PPIase_dom_sf"/>
</dbReference>
<comment type="function">
    <text evidence="2 15">Auxin response factors (ARFs) are transcriptional factors that bind specifically to the DNA sequence 5'-TGTCTC-3' found in the auxin-responsive promoter elements (AuxREs).</text>
</comment>
<evidence type="ECO:0000259" key="17">
    <source>
        <dbReference type="PROSITE" id="PS50198"/>
    </source>
</evidence>
<accession>A0AAQ3X6W6</accession>
<proteinExistence type="inferred from homology"/>
<evidence type="ECO:0000256" key="5">
    <source>
        <dbReference type="ARBA" id="ARBA00007853"/>
    </source>
</evidence>
<dbReference type="Gene3D" id="3.10.50.40">
    <property type="match status" value="1"/>
</dbReference>
<dbReference type="InterPro" id="IPR053793">
    <property type="entry name" value="PB1-like"/>
</dbReference>
<feature type="region of interest" description="Disordered" evidence="16">
    <location>
        <begin position="1004"/>
        <end position="1092"/>
    </location>
</feature>
<dbReference type="EMBL" id="CP144751">
    <property type="protein sequence ID" value="WVZ87561.1"/>
    <property type="molecule type" value="Genomic_DNA"/>
</dbReference>